<sequence>EDNQKGLSCTATNPRNPHYYLSNYTRLVVYHPPLVSLSIGSGLDPSSIKENVDVYFTCSVHANPPASKIVFFHEGMEVVQDRRAEGGVLVTGNSLVLQKVQREGSGRYSCRASNNRGSHTSNFVRLDVLYEPRCVVESQIVTVTPGENATVECNVDAFPPPHRFSWSLNTTKGLQVVPKEE</sequence>
<dbReference type="PANTHER" id="PTHR23278:SF19">
    <property type="entry name" value="OBSCURIN"/>
    <property type="match status" value="1"/>
</dbReference>
<dbReference type="InterPro" id="IPR036179">
    <property type="entry name" value="Ig-like_dom_sf"/>
</dbReference>
<dbReference type="SUPFAM" id="SSF48726">
    <property type="entry name" value="Immunoglobulin"/>
    <property type="match status" value="2"/>
</dbReference>
<gene>
    <name evidence="2" type="ORF">OTU49_008852</name>
</gene>
<proteinExistence type="predicted"/>
<dbReference type="PROSITE" id="PS50835">
    <property type="entry name" value="IG_LIKE"/>
    <property type="match status" value="2"/>
</dbReference>
<keyword evidence="3" id="KW-1185">Reference proteome</keyword>
<protein>
    <recommendedName>
        <fullName evidence="1">Ig-like domain-containing protein</fullName>
    </recommendedName>
</protein>
<dbReference type="Gene3D" id="2.60.40.10">
    <property type="entry name" value="Immunoglobulins"/>
    <property type="match status" value="2"/>
</dbReference>
<comment type="caution">
    <text evidence="2">The sequence shown here is derived from an EMBL/GenBank/DDBJ whole genome shotgun (WGS) entry which is preliminary data.</text>
</comment>
<evidence type="ECO:0000313" key="3">
    <source>
        <dbReference type="Proteomes" id="UP001445076"/>
    </source>
</evidence>
<dbReference type="CDD" id="cd00096">
    <property type="entry name" value="Ig"/>
    <property type="match status" value="1"/>
</dbReference>
<dbReference type="SMART" id="SM00408">
    <property type="entry name" value="IGc2"/>
    <property type="match status" value="1"/>
</dbReference>
<feature type="non-terminal residue" evidence="2">
    <location>
        <position position="181"/>
    </location>
</feature>
<dbReference type="EMBL" id="JARKIK010000069">
    <property type="protein sequence ID" value="KAK8728899.1"/>
    <property type="molecule type" value="Genomic_DNA"/>
</dbReference>
<reference evidence="2 3" key="1">
    <citation type="journal article" date="2024" name="BMC Genomics">
        <title>Genome assembly of redclaw crayfish (Cherax quadricarinatus) provides insights into its immune adaptation and hypoxia tolerance.</title>
        <authorList>
            <person name="Liu Z."/>
            <person name="Zheng J."/>
            <person name="Li H."/>
            <person name="Fang K."/>
            <person name="Wang S."/>
            <person name="He J."/>
            <person name="Zhou D."/>
            <person name="Weng S."/>
            <person name="Chi M."/>
            <person name="Gu Z."/>
            <person name="He J."/>
            <person name="Li F."/>
            <person name="Wang M."/>
        </authorList>
    </citation>
    <scope>NUCLEOTIDE SEQUENCE [LARGE SCALE GENOMIC DNA]</scope>
    <source>
        <strain evidence="2">ZL_2023a</strain>
    </source>
</reference>
<feature type="non-terminal residue" evidence="2">
    <location>
        <position position="1"/>
    </location>
</feature>
<dbReference type="InterPro" id="IPR003598">
    <property type="entry name" value="Ig_sub2"/>
</dbReference>
<name>A0AAW0WN74_CHEQU</name>
<dbReference type="Proteomes" id="UP001445076">
    <property type="component" value="Unassembled WGS sequence"/>
</dbReference>
<feature type="domain" description="Ig-like" evidence="1">
    <location>
        <begin position="132"/>
        <end position="181"/>
    </location>
</feature>
<evidence type="ECO:0000259" key="1">
    <source>
        <dbReference type="PROSITE" id="PS50835"/>
    </source>
</evidence>
<dbReference type="SMART" id="SM00409">
    <property type="entry name" value="IG"/>
    <property type="match status" value="1"/>
</dbReference>
<evidence type="ECO:0000313" key="2">
    <source>
        <dbReference type="EMBL" id="KAK8728899.1"/>
    </source>
</evidence>
<accession>A0AAW0WN74</accession>
<dbReference type="InterPro" id="IPR013783">
    <property type="entry name" value="Ig-like_fold"/>
</dbReference>
<dbReference type="PANTHER" id="PTHR23278">
    <property type="entry name" value="SIDESTEP PROTEIN"/>
    <property type="match status" value="1"/>
</dbReference>
<feature type="domain" description="Ig-like" evidence="1">
    <location>
        <begin position="32"/>
        <end position="127"/>
    </location>
</feature>
<dbReference type="InterPro" id="IPR007110">
    <property type="entry name" value="Ig-like_dom"/>
</dbReference>
<dbReference type="InterPro" id="IPR003599">
    <property type="entry name" value="Ig_sub"/>
</dbReference>
<organism evidence="2 3">
    <name type="scientific">Cherax quadricarinatus</name>
    <name type="common">Australian red claw crayfish</name>
    <dbReference type="NCBI Taxonomy" id="27406"/>
    <lineage>
        <taxon>Eukaryota</taxon>
        <taxon>Metazoa</taxon>
        <taxon>Ecdysozoa</taxon>
        <taxon>Arthropoda</taxon>
        <taxon>Crustacea</taxon>
        <taxon>Multicrustacea</taxon>
        <taxon>Malacostraca</taxon>
        <taxon>Eumalacostraca</taxon>
        <taxon>Eucarida</taxon>
        <taxon>Decapoda</taxon>
        <taxon>Pleocyemata</taxon>
        <taxon>Astacidea</taxon>
        <taxon>Parastacoidea</taxon>
        <taxon>Parastacidae</taxon>
        <taxon>Cherax</taxon>
    </lineage>
</organism>
<dbReference type="Pfam" id="PF13895">
    <property type="entry name" value="Ig_2"/>
    <property type="match status" value="1"/>
</dbReference>
<dbReference type="AlphaFoldDB" id="A0AAW0WN74"/>